<comment type="subcellular location">
    <subcellularLocation>
        <location evidence="2">Cell inner membrane</location>
        <topology evidence="2">Multi-pass membrane protein</topology>
    </subcellularLocation>
</comment>
<dbReference type="InterPro" id="IPR035965">
    <property type="entry name" value="PAS-like_dom_sf"/>
</dbReference>
<keyword evidence="7" id="KW-0902">Two-component regulatory system</keyword>
<evidence type="ECO:0000313" key="11">
    <source>
        <dbReference type="Proteomes" id="UP000297706"/>
    </source>
</evidence>
<dbReference type="Pfam" id="PF02518">
    <property type="entry name" value="HATPase_c"/>
    <property type="match status" value="1"/>
</dbReference>
<protein>
    <recommendedName>
        <fullName evidence="3">histidine kinase</fullName>
        <ecNumber evidence="3">2.7.13.3</ecNumber>
    </recommendedName>
</protein>
<evidence type="ECO:0000259" key="9">
    <source>
        <dbReference type="PROSITE" id="PS50112"/>
    </source>
</evidence>
<organism evidence="10 11">
    <name type="scientific">Methylotenera oryzisoli</name>
    <dbReference type="NCBI Taxonomy" id="2080758"/>
    <lineage>
        <taxon>Bacteria</taxon>
        <taxon>Pseudomonadati</taxon>
        <taxon>Pseudomonadota</taxon>
        <taxon>Betaproteobacteria</taxon>
        <taxon>Nitrosomonadales</taxon>
        <taxon>Methylophilaceae</taxon>
        <taxon>Methylotenera</taxon>
    </lineage>
</organism>
<keyword evidence="5" id="KW-0808">Transferase</keyword>
<feature type="domain" description="PAS" evidence="9">
    <location>
        <begin position="7"/>
        <end position="51"/>
    </location>
</feature>
<feature type="domain" description="Histidine kinase" evidence="8">
    <location>
        <begin position="127"/>
        <end position="345"/>
    </location>
</feature>
<keyword evidence="6 10" id="KW-0418">Kinase</keyword>
<dbReference type="FunFam" id="3.30.565.10:FF:000006">
    <property type="entry name" value="Sensor histidine kinase WalK"/>
    <property type="match status" value="1"/>
</dbReference>
<dbReference type="CDD" id="cd00082">
    <property type="entry name" value="HisKA"/>
    <property type="match status" value="1"/>
</dbReference>
<dbReference type="PANTHER" id="PTHR43711">
    <property type="entry name" value="TWO-COMPONENT HISTIDINE KINASE"/>
    <property type="match status" value="1"/>
</dbReference>
<dbReference type="PROSITE" id="PS50112">
    <property type="entry name" value="PAS"/>
    <property type="match status" value="1"/>
</dbReference>
<evidence type="ECO:0000256" key="6">
    <source>
        <dbReference type="ARBA" id="ARBA00022777"/>
    </source>
</evidence>
<evidence type="ECO:0000256" key="3">
    <source>
        <dbReference type="ARBA" id="ARBA00012438"/>
    </source>
</evidence>
<dbReference type="AlphaFoldDB" id="A0A4Y9VS71"/>
<evidence type="ECO:0000256" key="7">
    <source>
        <dbReference type="ARBA" id="ARBA00023012"/>
    </source>
</evidence>
<dbReference type="Proteomes" id="UP000297706">
    <property type="component" value="Unassembled WGS sequence"/>
</dbReference>
<dbReference type="EMBL" id="PQVH01000008">
    <property type="protein sequence ID" value="TFW71875.1"/>
    <property type="molecule type" value="Genomic_DNA"/>
</dbReference>
<evidence type="ECO:0000256" key="2">
    <source>
        <dbReference type="ARBA" id="ARBA00004429"/>
    </source>
</evidence>
<keyword evidence="4" id="KW-0597">Phosphoprotein</keyword>
<dbReference type="InterPro" id="IPR036890">
    <property type="entry name" value="HATPase_C_sf"/>
</dbReference>
<name>A0A4Y9VS71_9PROT</name>
<dbReference type="EC" id="2.7.13.3" evidence="3"/>
<dbReference type="OrthoDB" id="9810730at2"/>
<dbReference type="InterPro" id="IPR036097">
    <property type="entry name" value="HisK_dim/P_sf"/>
</dbReference>
<dbReference type="SUPFAM" id="SSF55874">
    <property type="entry name" value="ATPase domain of HSP90 chaperone/DNA topoisomerase II/histidine kinase"/>
    <property type="match status" value="1"/>
</dbReference>
<evidence type="ECO:0000256" key="5">
    <source>
        <dbReference type="ARBA" id="ARBA00022679"/>
    </source>
</evidence>
<dbReference type="RefSeq" id="WP_135277659.1">
    <property type="nucleotide sequence ID" value="NZ_PQVH01000008.1"/>
</dbReference>
<dbReference type="SMART" id="SM00388">
    <property type="entry name" value="HisKA"/>
    <property type="match status" value="1"/>
</dbReference>
<comment type="catalytic activity">
    <reaction evidence="1">
        <text>ATP + protein L-histidine = ADP + protein N-phospho-L-histidine.</text>
        <dbReference type="EC" id="2.7.13.3"/>
    </reaction>
</comment>
<gene>
    <name evidence="10" type="ORF">C3Y98_07290</name>
</gene>
<accession>A0A4Y9VS71</accession>
<dbReference type="SUPFAM" id="SSF47384">
    <property type="entry name" value="Homodimeric domain of signal transducing histidine kinase"/>
    <property type="match status" value="1"/>
</dbReference>
<evidence type="ECO:0000313" key="10">
    <source>
        <dbReference type="EMBL" id="TFW71875.1"/>
    </source>
</evidence>
<evidence type="ECO:0000259" key="8">
    <source>
        <dbReference type="PROSITE" id="PS50109"/>
    </source>
</evidence>
<dbReference type="Gene3D" id="1.10.287.130">
    <property type="match status" value="1"/>
</dbReference>
<keyword evidence="11" id="KW-1185">Reference proteome</keyword>
<dbReference type="PRINTS" id="PR00344">
    <property type="entry name" value="BCTRLSENSOR"/>
</dbReference>
<dbReference type="SUPFAM" id="SSF55785">
    <property type="entry name" value="PYP-like sensor domain (PAS domain)"/>
    <property type="match status" value="1"/>
</dbReference>
<evidence type="ECO:0000256" key="1">
    <source>
        <dbReference type="ARBA" id="ARBA00000085"/>
    </source>
</evidence>
<dbReference type="InterPro" id="IPR005467">
    <property type="entry name" value="His_kinase_dom"/>
</dbReference>
<dbReference type="InterPro" id="IPR050736">
    <property type="entry name" value="Sensor_HK_Regulatory"/>
</dbReference>
<evidence type="ECO:0000256" key="4">
    <source>
        <dbReference type="ARBA" id="ARBA00022553"/>
    </source>
</evidence>
<dbReference type="InterPro" id="IPR003661">
    <property type="entry name" value="HisK_dim/P_dom"/>
</dbReference>
<dbReference type="PROSITE" id="PS50109">
    <property type="entry name" value="HIS_KIN"/>
    <property type="match status" value="1"/>
</dbReference>
<dbReference type="GO" id="GO:0000155">
    <property type="term" value="F:phosphorelay sensor kinase activity"/>
    <property type="evidence" value="ECO:0007669"/>
    <property type="project" value="InterPro"/>
</dbReference>
<dbReference type="SMART" id="SM00387">
    <property type="entry name" value="HATPase_c"/>
    <property type="match status" value="1"/>
</dbReference>
<dbReference type="PANTHER" id="PTHR43711:SF1">
    <property type="entry name" value="HISTIDINE KINASE 1"/>
    <property type="match status" value="1"/>
</dbReference>
<proteinExistence type="predicted"/>
<sequence length="351" mass="39408">MNNQKTIPADIASIIDNCPYGLVTVNATSLVSYANATFARVMGIEPDAIINTPNHAMWQTLLKQYSVDGNMKTYIGGVLTLRAKNSNKVVRLSCQLPKQSETKQILYFQDITAESEVDNMKSEFLYSATHELRNPIAIIFGFSDLLLNTEFNRDASIDILQTIHEQAKELNHLTNELLDIARIESRKGKDFVLAEEAIENILQTVRKEWCARVGEHRITLSLPTHIPTVLIDKDKIKQAITNIMSNACKYSPETSVVSIEVVLDKALSDSMVGIVIRDEGFGMSSEDMSHLFERFWRSDRFRNLPGTGLGMSIVKEIIEYHQGLIEINSAVNKGTTVTLWLPIYIDLASIE</sequence>
<dbReference type="Pfam" id="PF00512">
    <property type="entry name" value="HisKA"/>
    <property type="match status" value="1"/>
</dbReference>
<dbReference type="InterPro" id="IPR004358">
    <property type="entry name" value="Sig_transdc_His_kin-like_C"/>
</dbReference>
<dbReference type="InterPro" id="IPR003594">
    <property type="entry name" value="HATPase_dom"/>
</dbReference>
<reference evidence="10 11" key="1">
    <citation type="submission" date="2018-02" db="EMBL/GenBank/DDBJ databases">
        <title>A novel lanthanide dependent methylotroph, Methylotenera sp. La3113.</title>
        <authorList>
            <person name="Lv H."/>
            <person name="Tani A."/>
        </authorList>
    </citation>
    <scope>NUCLEOTIDE SEQUENCE [LARGE SCALE GENOMIC DNA]</scope>
    <source>
        <strain evidence="10 11">La3113</strain>
    </source>
</reference>
<dbReference type="InterPro" id="IPR000014">
    <property type="entry name" value="PAS"/>
</dbReference>
<comment type="caution">
    <text evidence="10">The sequence shown here is derived from an EMBL/GenBank/DDBJ whole genome shotgun (WGS) entry which is preliminary data.</text>
</comment>
<dbReference type="CDD" id="cd00075">
    <property type="entry name" value="HATPase"/>
    <property type="match status" value="1"/>
</dbReference>
<dbReference type="Gene3D" id="3.30.565.10">
    <property type="entry name" value="Histidine kinase-like ATPase, C-terminal domain"/>
    <property type="match status" value="1"/>
</dbReference>
<dbReference type="GO" id="GO:0005886">
    <property type="term" value="C:plasma membrane"/>
    <property type="evidence" value="ECO:0007669"/>
    <property type="project" value="UniProtKB-SubCell"/>
</dbReference>